<reference evidence="1 2" key="1">
    <citation type="submission" date="2019-03" db="EMBL/GenBank/DDBJ databases">
        <title>Arthrobacter sp. nov., an bacterium isolated from biocrust in Mu Us Desert.</title>
        <authorList>
            <person name="Lixiong L."/>
        </authorList>
    </citation>
    <scope>NUCLEOTIDE SEQUENCE [LARGE SCALE GENOMIC DNA]</scope>
    <source>
        <strain evidence="1 2">SLN-3</strain>
    </source>
</reference>
<evidence type="ECO:0000313" key="2">
    <source>
        <dbReference type="Proteomes" id="UP000295411"/>
    </source>
</evidence>
<gene>
    <name evidence="1" type="ORF">E2F48_11570</name>
</gene>
<accession>A0A4R5TXE7</accession>
<name>A0A4R5TXE7_9MICC</name>
<protein>
    <recommendedName>
        <fullName evidence="3">HNH endonuclease</fullName>
    </recommendedName>
</protein>
<dbReference type="Proteomes" id="UP000295411">
    <property type="component" value="Unassembled WGS sequence"/>
</dbReference>
<dbReference type="OrthoDB" id="3650427at2"/>
<dbReference type="AlphaFoldDB" id="A0A4R5TXE7"/>
<organism evidence="1 2">
    <name type="scientific">Arthrobacter crusticola</name>
    <dbReference type="NCBI Taxonomy" id="2547960"/>
    <lineage>
        <taxon>Bacteria</taxon>
        <taxon>Bacillati</taxon>
        <taxon>Actinomycetota</taxon>
        <taxon>Actinomycetes</taxon>
        <taxon>Micrococcales</taxon>
        <taxon>Micrococcaceae</taxon>
        <taxon>Arthrobacter</taxon>
    </lineage>
</organism>
<sequence>MTSRRDDEVTNYWWANQSNNFERVKGTLWTNFFDAKGARRAGSAALGNTRPGDVVFHYDGQFIRTVSIIVSEPAVTYRPPGYQDRESGTEKDDGWLVLVEPLASGLRIDRRKDVSFIEWGGTGPLNKHGGLKRGIYLSPLSESTAEKLLKLAAIDVTAIPETDINSYAEPFSGADLTETDKLMLAKRRVEQQYLRAVLLEESPLRCSMCQREMPESLLVAGHIKPRWACSEEERKDFASVAMLICLLGCDSLYERGLIAVNADGEVVRSSRSVTADIDYLLDGLAGNECLQHDDKSAPFFRWHLENTFVA</sequence>
<evidence type="ECO:0000313" key="1">
    <source>
        <dbReference type="EMBL" id="TDK25853.1"/>
    </source>
</evidence>
<keyword evidence="2" id="KW-1185">Reference proteome</keyword>
<proteinExistence type="predicted"/>
<evidence type="ECO:0008006" key="3">
    <source>
        <dbReference type="Google" id="ProtNLM"/>
    </source>
</evidence>
<comment type="caution">
    <text evidence="1">The sequence shown here is derived from an EMBL/GenBank/DDBJ whole genome shotgun (WGS) entry which is preliminary data.</text>
</comment>
<dbReference type="RefSeq" id="WP_133404083.1">
    <property type="nucleotide sequence ID" value="NZ_SMTK01000003.1"/>
</dbReference>
<dbReference type="EMBL" id="SMTK01000003">
    <property type="protein sequence ID" value="TDK25853.1"/>
    <property type="molecule type" value="Genomic_DNA"/>
</dbReference>